<dbReference type="Pfam" id="PF01381">
    <property type="entry name" value="HTH_3"/>
    <property type="match status" value="1"/>
</dbReference>
<feature type="domain" description="HTH cro/C1-type" evidence="2">
    <location>
        <begin position="37"/>
        <end position="91"/>
    </location>
</feature>
<evidence type="ECO:0000259" key="2">
    <source>
        <dbReference type="PROSITE" id="PS50943"/>
    </source>
</evidence>
<feature type="compositionally biased region" description="Pro residues" evidence="1">
    <location>
        <begin position="15"/>
        <end position="24"/>
    </location>
</feature>
<gene>
    <name evidence="3" type="ORF">HNR21_004876</name>
</gene>
<dbReference type="GO" id="GO:0003677">
    <property type="term" value="F:DNA binding"/>
    <property type="evidence" value="ECO:0007669"/>
    <property type="project" value="UniProtKB-KW"/>
</dbReference>
<proteinExistence type="predicted"/>
<dbReference type="InterPro" id="IPR001387">
    <property type="entry name" value="Cro/C1-type_HTH"/>
</dbReference>
<dbReference type="SUPFAM" id="SSF47413">
    <property type="entry name" value="lambda repressor-like DNA-binding domains"/>
    <property type="match status" value="1"/>
</dbReference>
<keyword evidence="3" id="KW-0238">DNA-binding</keyword>
<name>A0A7W3N1V1_9ACTN</name>
<dbReference type="Proteomes" id="UP000539313">
    <property type="component" value="Unassembled WGS sequence"/>
</dbReference>
<dbReference type="Gene3D" id="1.10.260.40">
    <property type="entry name" value="lambda repressor-like DNA-binding domains"/>
    <property type="match status" value="1"/>
</dbReference>
<dbReference type="SMART" id="SM00530">
    <property type="entry name" value="HTH_XRE"/>
    <property type="match status" value="1"/>
</dbReference>
<dbReference type="EMBL" id="JACJII010000001">
    <property type="protein sequence ID" value="MBA9005994.1"/>
    <property type="molecule type" value="Genomic_DNA"/>
</dbReference>
<protein>
    <submittedName>
        <fullName evidence="3">DNA-binding XRE family transcriptional regulator</fullName>
    </submittedName>
</protein>
<accession>A0A7W3N1V1</accession>
<dbReference type="CDD" id="cd00093">
    <property type="entry name" value="HTH_XRE"/>
    <property type="match status" value="1"/>
</dbReference>
<dbReference type="InterPro" id="IPR010982">
    <property type="entry name" value="Lambda_DNA-bd_dom_sf"/>
</dbReference>
<keyword evidence="4" id="KW-1185">Reference proteome</keyword>
<dbReference type="AlphaFoldDB" id="A0A7W3N1V1"/>
<organism evidence="3 4">
    <name type="scientific">Thermomonospora cellulosilytica</name>
    <dbReference type="NCBI Taxonomy" id="1411118"/>
    <lineage>
        <taxon>Bacteria</taxon>
        <taxon>Bacillati</taxon>
        <taxon>Actinomycetota</taxon>
        <taxon>Actinomycetes</taxon>
        <taxon>Streptosporangiales</taxon>
        <taxon>Thermomonosporaceae</taxon>
        <taxon>Thermomonospora</taxon>
    </lineage>
</organism>
<dbReference type="PROSITE" id="PS50943">
    <property type="entry name" value="HTH_CROC1"/>
    <property type="match status" value="1"/>
</dbReference>
<comment type="caution">
    <text evidence="3">The sequence shown here is derived from an EMBL/GenBank/DDBJ whole genome shotgun (WGS) entry which is preliminary data.</text>
</comment>
<dbReference type="RefSeq" id="WP_182707042.1">
    <property type="nucleotide sequence ID" value="NZ_JACJII010000001.1"/>
</dbReference>
<evidence type="ECO:0000256" key="1">
    <source>
        <dbReference type="SAM" id="MobiDB-lite"/>
    </source>
</evidence>
<sequence length="96" mass="10945">MALTMTTLTRHRPPHPTPPGPGPGPRQFDPRDLHVVLRRRRRDLRMSQRQVAERLGYSRELIGQWERGVADPHWTNALRWAAVLGVNILALEEPGG</sequence>
<reference evidence="3 4" key="1">
    <citation type="submission" date="2020-08" db="EMBL/GenBank/DDBJ databases">
        <title>Sequencing the genomes of 1000 actinobacteria strains.</title>
        <authorList>
            <person name="Klenk H.-P."/>
        </authorList>
    </citation>
    <scope>NUCLEOTIDE SEQUENCE [LARGE SCALE GENOMIC DNA]</scope>
    <source>
        <strain evidence="3 4">DSM 45823</strain>
    </source>
</reference>
<feature type="region of interest" description="Disordered" evidence="1">
    <location>
        <begin position="1"/>
        <end position="30"/>
    </location>
</feature>
<evidence type="ECO:0000313" key="4">
    <source>
        <dbReference type="Proteomes" id="UP000539313"/>
    </source>
</evidence>
<evidence type="ECO:0000313" key="3">
    <source>
        <dbReference type="EMBL" id="MBA9005994.1"/>
    </source>
</evidence>